<name>A0AAV2D004_9ROSI</name>
<keyword evidence="2" id="KW-1185">Reference proteome</keyword>
<dbReference type="AlphaFoldDB" id="A0AAV2D004"/>
<evidence type="ECO:0000313" key="1">
    <source>
        <dbReference type="EMBL" id="CAL1361445.1"/>
    </source>
</evidence>
<dbReference type="EMBL" id="OZ034814">
    <property type="protein sequence ID" value="CAL1361445.1"/>
    <property type="molecule type" value="Genomic_DNA"/>
</dbReference>
<gene>
    <name evidence="1" type="ORF">LTRI10_LOCUS8820</name>
</gene>
<reference evidence="1 2" key="1">
    <citation type="submission" date="2024-04" db="EMBL/GenBank/DDBJ databases">
        <authorList>
            <person name="Fracassetti M."/>
        </authorList>
    </citation>
    <scope>NUCLEOTIDE SEQUENCE [LARGE SCALE GENOMIC DNA]</scope>
</reference>
<evidence type="ECO:0000313" key="2">
    <source>
        <dbReference type="Proteomes" id="UP001497516"/>
    </source>
</evidence>
<accession>A0AAV2D004</accession>
<proteinExistence type="predicted"/>
<organism evidence="1 2">
    <name type="scientific">Linum trigynum</name>
    <dbReference type="NCBI Taxonomy" id="586398"/>
    <lineage>
        <taxon>Eukaryota</taxon>
        <taxon>Viridiplantae</taxon>
        <taxon>Streptophyta</taxon>
        <taxon>Embryophyta</taxon>
        <taxon>Tracheophyta</taxon>
        <taxon>Spermatophyta</taxon>
        <taxon>Magnoliopsida</taxon>
        <taxon>eudicotyledons</taxon>
        <taxon>Gunneridae</taxon>
        <taxon>Pentapetalae</taxon>
        <taxon>rosids</taxon>
        <taxon>fabids</taxon>
        <taxon>Malpighiales</taxon>
        <taxon>Linaceae</taxon>
        <taxon>Linum</taxon>
    </lineage>
</organism>
<dbReference type="Proteomes" id="UP001497516">
    <property type="component" value="Chromosome 10"/>
</dbReference>
<protein>
    <submittedName>
        <fullName evidence="1">Uncharacterized protein</fullName>
    </submittedName>
</protein>
<sequence>MGSWFLAHDLATQSVRTLLARRTMVIPTFEERLRKEETTSSLAATYHDHPFLGPPMASTKTLKSDLIMHGLAVSIANEHPSCNALASTSNAELQSREPTFPSQISPWVLVTTTPYAASGEL</sequence>